<proteinExistence type="predicted"/>
<evidence type="ECO:0000313" key="3">
    <source>
        <dbReference type="Proteomes" id="UP000557307"/>
    </source>
</evidence>
<keyword evidence="3" id="KW-1185">Reference proteome</keyword>
<accession>A0A840TTL1</accession>
<dbReference type="Proteomes" id="UP000557307">
    <property type="component" value="Unassembled WGS sequence"/>
</dbReference>
<dbReference type="RefSeq" id="WP_246440221.1">
    <property type="nucleotide sequence ID" value="NZ_JACHGF010000004.1"/>
</dbReference>
<feature type="compositionally biased region" description="Low complexity" evidence="1">
    <location>
        <begin position="1"/>
        <end position="10"/>
    </location>
</feature>
<name>A0A840TTL1_9BACT</name>
<reference evidence="2 3" key="1">
    <citation type="submission" date="2020-08" db="EMBL/GenBank/DDBJ databases">
        <title>Genomic Encyclopedia of Type Strains, Phase IV (KMG-IV): sequencing the most valuable type-strain genomes for metagenomic binning, comparative biology and taxonomic classification.</title>
        <authorList>
            <person name="Goeker M."/>
        </authorList>
    </citation>
    <scope>NUCLEOTIDE SEQUENCE [LARGE SCALE GENOMIC DNA]</scope>
    <source>
        <strain evidence="2 3">DSM 105074</strain>
    </source>
</reference>
<comment type="caution">
    <text evidence="2">The sequence shown here is derived from an EMBL/GenBank/DDBJ whole genome shotgun (WGS) entry which is preliminary data.</text>
</comment>
<dbReference type="EMBL" id="JACHGF010000004">
    <property type="protein sequence ID" value="MBB5284882.1"/>
    <property type="molecule type" value="Genomic_DNA"/>
</dbReference>
<evidence type="ECO:0000256" key="1">
    <source>
        <dbReference type="SAM" id="MobiDB-lite"/>
    </source>
</evidence>
<gene>
    <name evidence="2" type="ORF">HNQ92_003030</name>
</gene>
<feature type="compositionally biased region" description="Basic residues" evidence="1">
    <location>
        <begin position="11"/>
        <end position="20"/>
    </location>
</feature>
<protein>
    <submittedName>
        <fullName evidence="2">Uncharacterized protein</fullName>
    </submittedName>
</protein>
<dbReference type="AlphaFoldDB" id="A0A840TTL1"/>
<evidence type="ECO:0000313" key="2">
    <source>
        <dbReference type="EMBL" id="MBB5284882.1"/>
    </source>
</evidence>
<sequence>MAHQAAGLRRQGMRAGRRRQREVPKGVGFDLAGVIKLQTTKGYGLPAALL</sequence>
<organism evidence="2 3">
    <name type="scientific">Rhabdobacter roseus</name>
    <dbReference type="NCBI Taxonomy" id="1655419"/>
    <lineage>
        <taxon>Bacteria</taxon>
        <taxon>Pseudomonadati</taxon>
        <taxon>Bacteroidota</taxon>
        <taxon>Cytophagia</taxon>
        <taxon>Cytophagales</taxon>
        <taxon>Cytophagaceae</taxon>
        <taxon>Rhabdobacter</taxon>
    </lineage>
</organism>
<feature type="region of interest" description="Disordered" evidence="1">
    <location>
        <begin position="1"/>
        <end position="22"/>
    </location>
</feature>